<reference evidence="1" key="2">
    <citation type="submission" date="2021-01" db="EMBL/GenBank/DDBJ databases">
        <authorList>
            <person name="Schikora-Tamarit M.A."/>
        </authorList>
    </citation>
    <scope>NUCLEOTIDE SEQUENCE</scope>
    <source>
        <strain evidence="1">CBS6075</strain>
    </source>
</reference>
<dbReference type="EMBL" id="JAEUBE010000199">
    <property type="protein sequence ID" value="KAH3666947.1"/>
    <property type="molecule type" value="Genomic_DNA"/>
</dbReference>
<reference evidence="1" key="1">
    <citation type="journal article" date="2021" name="Open Biol.">
        <title>Shared evolutionary footprints suggest mitochondrial oxidative damage underlies multiple complex I losses in fungi.</title>
        <authorList>
            <person name="Schikora-Tamarit M.A."/>
            <person name="Marcet-Houben M."/>
            <person name="Nosek J."/>
            <person name="Gabaldon T."/>
        </authorList>
    </citation>
    <scope>NUCLEOTIDE SEQUENCE</scope>
    <source>
        <strain evidence="1">CBS6075</strain>
    </source>
</reference>
<dbReference type="RefSeq" id="XP_046061903.1">
    <property type="nucleotide sequence ID" value="XM_046204368.1"/>
</dbReference>
<dbReference type="GeneID" id="70235364"/>
<keyword evidence="2" id="KW-1185">Reference proteome</keyword>
<sequence length="174" mass="19388">MEVTVALSNPRRSSKRSEHLAVSWTLMIVPVCEAEAIKAPELEMARHWILLLWALMIEIRLRSLFAGETSTSWIWPIARPGNARKLVCSFTLSSATPDSLSKVSCWASNFGLDSNAWISTVFLSTTTINIRDRSTFKIGLMNSNKIDGFFFKSSQMHNLLTGNRGCLPPPTNAT</sequence>
<name>A0A9P8P7U6_9ASCO</name>
<dbReference type="Proteomes" id="UP000769157">
    <property type="component" value="Unassembled WGS sequence"/>
</dbReference>
<protein>
    <submittedName>
        <fullName evidence="1">Uncharacterized protein</fullName>
    </submittedName>
</protein>
<proteinExistence type="predicted"/>
<comment type="caution">
    <text evidence="1">The sequence shown here is derived from an EMBL/GenBank/DDBJ whole genome shotgun (WGS) entry which is preliminary data.</text>
</comment>
<dbReference type="AlphaFoldDB" id="A0A9P8P7U6"/>
<accession>A0A9P8P7U6</accession>
<evidence type="ECO:0000313" key="2">
    <source>
        <dbReference type="Proteomes" id="UP000769157"/>
    </source>
</evidence>
<gene>
    <name evidence="1" type="ORF">OGAPHI_003397</name>
</gene>
<organism evidence="1 2">
    <name type="scientific">Ogataea philodendri</name>
    <dbReference type="NCBI Taxonomy" id="1378263"/>
    <lineage>
        <taxon>Eukaryota</taxon>
        <taxon>Fungi</taxon>
        <taxon>Dikarya</taxon>
        <taxon>Ascomycota</taxon>
        <taxon>Saccharomycotina</taxon>
        <taxon>Pichiomycetes</taxon>
        <taxon>Pichiales</taxon>
        <taxon>Pichiaceae</taxon>
        <taxon>Ogataea</taxon>
    </lineage>
</organism>
<evidence type="ECO:0000313" key="1">
    <source>
        <dbReference type="EMBL" id="KAH3666947.1"/>
    </source>
</evidence>